<dbReference type="PANTHER" id="PTHR45436:SF5">
    <property type="entry name" value="SENSOR HISTIDINE KINASE TRCS"/>
    <property type="match status" value="1"/>
</dbReference>
<dbReference type="EC" id="2.7.13.3" evidence="3"/>
<dbReference type="InterPro" id="IPR003594">
    <property type="entry name" value="HATPase_dom"/>
</dbReference>
<keyword evidence="8 12" id="KW-1133">Transmembrane helix</keyword>
<dbReference type="AlphaFoldDB" id="A0A3A9Y1I3"/>
<dbReference type="Gene3D" id="6.10.340.10">
    <property type="match status" value="1"/>
</dbReference>
<dbReference type="CDD" id="cd06225">
    <property type="entry name" value="HAMP"/>
    <property type="match status" value="1"/>
</dbReference>
<comment type="subcellular location">
    <subcellularLocation>
        <location evidence="2">Cell membrane</location>
    </subcellularLocation>
</comment>
<comment type="catalytic activity">
    <reaction evidence="1">
        <text>ATP + protein L-histidine = ADP + protein N-phospho-L-histidine.</text>
        <dbReference type="EC" id="2.7.13.3"/>
    </reaction>
</comment>
<dbReference type="Pfam" id="PF02518">
    <property type="entry name" value="HATPase_c"/>
    <property type="match status" value="1"/>
</dbReference>
<evidence type="ECO:0000259" key="14">
    <source>
        <dbReference type="PROSITE" id="PS50885"/>
    </source>
</evidence>
<keyword evidence="6 12" id="KW-0812">Transmembrane</keyword>
<evidence type="ECO:0000256" key="7">
    <source>
        <dbReference type="ARBA" id="ARBA00022777"/>
    </source>
</evidence>
<dbReference type="Gene3D" id="3.30.565.10">
    <property type="entry name" value="Histidine kinase-like ATPase, C-terminal domain"/>
    <property type="match status" value="1"/>
</dbReference>
<dbReference type="InterPro" id="IPR005467">
    <property type="entry name" value="His_kinase_dom"/>
</dbReference>
<dbReference type="PROSITE" id="PS50885">
    <property type="entry name" value="HAMP"/>
    <property type="match status" value="1"/>
</dbReference>
<dbReference type="CDD" id="cd00082">
    <property type="entry name" value="HisKA"/>
    <property type="match status" value="1"/>
</dbReference>
<accession>A0A3A9Y1I3</accession>
<dbReference type="PRINTS" id="PR00344">
    <property type="entry name" value="BCTRLSENSOR"/>
</dbReference>
<name>A0A3A9Y1I3_9ACTN</name>
<keyword evidence="9" id="KW-0902">Two-component regulatory system</keyword>
<dbReference type="Proteomes" id="UP000275865">
    <property type="component" value="Unassembled WGS sequence"/>
</dbReference>
<dbReference type="SMART" id="SM00388">
    <property type="entry name" value="HisKA"/>
    <property type="match status" value="1"/>
</dbReference>
<dbReference type="InterPro" id="IPR003661">
    <property type="entry name" value="HisK_dim/P_dom"/>
</dbReference>
<feature type="domain" description="Histidine kinase" evidence="13">
    <location>
        <begin position="176"/>
        <end position="388"/>
    </location>
</feature>
<evidence type="ECO:0000256" key="12">
    <source>
        <dbReference type="SAM" id="Phobius"/>
    </source>
</evidence>
<comment type="caution">
    <text evidence="15">The sequence shown here is derived from an EMBL/GenBank/DDBJ whole genome shotgun (WGS) entry which is preliminary data.</text>
</comment>
<keyword evidence="4" id="KW-0597">Phosphoprotein</keyword>
<organism evidence="15 16">
    <name type="scientific">Micromonospora musae</name>
    <dbReference type="NCBI Taxonomy" id="1894970"/>
    <lineage>
        <taxon>Bacteria</taxon>
        <taxon>Bacillati</taxon>
        <taxon>Actinomycetota</taxon>
        <taxon>Actinomycetes</taxon>
        <taxon>Micromonosporales</taxon>
        <taxon>Micromonosporaceae</taxon>
        <taxon>Micromonospora</taxon>
    </lineage>
</organism>
<dbReference type="SUPFAM" id="SSF158472">
    <property type="entry name" value="HAMP domain-like"/>
    <property type="match status" value="1"/>
</dbReference>
<evidence type="ECO:0000256" key="10">
    <source>
        <dbReference type="ARBA" id="ARBA00023136"/>
    </source>
</evidence>
<dbReference type="InterPro" id="IPR050428">
    <property type="entry name" value="TCS_sensor_his_kinase"/>
</dbReference>
<dbReference type="SUPFAM" id="SSF55874">
    <property type="entry name" value="ATPase domain of HSP90 chaperone/DNA topoisomerase II/histidine kinase"/>
    <property type="match status" value="1"/>
</dbReference>
<evidence type="ECO:0000256" key="3">
    <source>
        <dbReference type="ARBA" id="ARBA00012438"/>
    </source>
</evidence>
<dbReference type="PANTHER" id="PTHR45436">
    <property type="entry name" value="SENSOR HISTIDINE KINASE YKOH"/>
    <property type="match status" value="1"/>
</dbReference>
<keyword evidence="5" id="KW-0808">Transferase</keyword>
<dbReference type="Pfam" id="PF00672">
    <property type="entry name" value="HAMP"/>
    <property type="match status" value="1"/>
</dbReference>
<dbReference type="SUPFAM" id="SSF47384">
    <property type="entry name" value="Homodimeric domain of signal transducing histidine kinase"/>
    <property type="match status" value="1"/>
</dbReference>
<proteinExistence type="predicted"/>
<evidence type="ECO:0000313" key="16">
    <source>
        <dbReference type="Proteomes" id="UP000275865"/>
    </source>
</evidence>
<dbReference type="CDD" id="cd00075">
    <property type="entry name" value="HATPase"/>
    <property type="match status" value="1"/>
</dbReference>
<dbReference type="GO" id="GO:0000155">
    <property type="term" value="F:phosphorelay sensor kinase activity"/>
    <property type="evidence" value="ECO:0007669"/>
    <property type="project" value="InterPro"/>
</dbReference>
<dbReference type="InterPro" id="IPR036890">
    <property type="entry name" value="HATPase_C_sf"/>
</dbReference>
<evidence type="ECO:0000256" key="8">
    <source>
        <dbReference type="ARBA" id="ARBA00022989"/>
    </source>
</evidence>
<dbReference type="Gene3D" id="1.10.287.130">
    <property type="match status" value="1"/>
</dbReference>
<dbReference type="SMART" id="SM00304">
    <property type="entry name" value="HAMP"/>
    <property type="match status" value="1"/>
</dbReference>
<evidence type="ECO:0000256" key="1">
    <source>
        <dbReference type="ARBA" id="ARBA00000085"/>
    </source>
</evidence>
<evidence type="ECO:0000256" key="9">
    <source>
        <dbReference type="ARBA" id="ARBA00023012"/>
    </source>
</evidence>
<dbReference type="Pfam" id="PF00512">
    <property type="entry name" value="HisKA"/>
    <property type="match status" value="1"/>
</dbReference>
<feature type="domain" description="HAMP" evidence="14">
    <location>
        <begin position="110"/>
        <end position="168"/>
    </location>
</feature>
<evidence type="ECO:0000256" key="2">
    <source>
        <dbReference type="ARBA" id="ARBA00004236"/>
    </source>
</evidence>
<dbReference type="PROSITE" id="PS50109">
    <property type="entry name" value="HIS_KIN"/>
    <property type="match status" value="1"/>
</dbReference>
<sequence>MKRLSLRARLTLIYGGIFLVAGLVLLAVTYVLVDQRTAAPFGVALRDVKPIVQGVEGKLTGDQAEQLRLIVRKVQGDARNQTLDSLLTQGGIALGLVSVVAIAFGWLVAGRALQPLHQITGTARRIAGADVAGRGLHERISLSGPADEVRELADTFDEMLERLDRSFDGQRRFVANASHELRTPLALNRSLIELAVSRPDASEDVRRLGESLLAVNERHERLIDGLLTLADSEKELTARSRMDLADVADHVLDQVVGEGAGPTVTRQLQPALVVGDPVLLERLTTNLVENALRHNVPEGGRVDVRTGVRDGRATLVVSNTGPTVPSYDVEAIFEPFRRLSGERVGSGRGFGLGLSIVRAVARAHGGTVSAHPRDGGGLVVTVRLPEAPTPQPSVPGVPDDPAGTCRS</sequence>
<evidence type="ECO:0000256" key="4">
    <source>
        <dbReference type="ARBA" id="ARBA00022553"/>
    </source>
</evidence>
<dbReference type="InterPro" id="IPR004358">
    <property type="entry name" value="Sig_transdc_His_kin-like_C"/>
</dbReference>
<evidence type="ECO:0000313" key="15">
    <source>
        <dbReference type="EMBL" id="RKN30912.1"/>
    </source>
</evidence>
<dbReference type="RefSeq" id="WP_120689472.1">
    <property type="nucleotide sequence ID" value="NZ_RAZT01000008.1"/>
</dbReference>
<feature type="transmembrane region" description="Helical" evidence="12">
    <location>
        <begin position="12"/>
        <end position="33"/>
    </location>
</feature>
<keyword evidence="7" id="KW-0418">Kinase</keyword>
<dbReference type="InterPro" id="IPR036097">
    <property type="entry name" value="HisK_dim/P_sf"/>
</dbReference>
<reference evidence="15 16" key="1">
    <citation type="submission" date="2018-09" db="EMBL/GenBank/DDBJ databases">
        <title>Micromonospora sp. nov. MS1-9, isolated from a root of Musa sp.</title>
        <authorList>
            <person name="Kuncharoen N."/>
            <person name="Kudo T."/>
            <person name="Ohkuma M."/>
            <person name="Yuki M."/>
            <person name="Tanasupawat S."/>
        </authorList>
    </citation>
    <scope>NUCLEOTIDE SEQUENCE [LARGE SCALE GENOMIC DNA]</scope>
    <source>
        <strain evidence="15 16">MS1-9</strain>
    </source>
</reference>
<dbReference type="EMBL" id="RAZT01000008">
    <property type="protein sequence ID" value="RKN30912.1"/>
    <property type="molecule type" value="Genomic_DNA"/>
</dbReference>
<evidence type="ECO:0000256" key="6">
    <source>
        <dbReference type="ARBA" id="ARBA00022692"/>
    </source>
</evidence>
<dbReference type="SMART" id="SM00387">
    <property type="entry name" value="HATPase_c"/>
    <property type="match status" value="1"/>
</dbReference>
<gene>
    <name evidence="15" type="ORF">D7044_16625</name>
</gene>
<dbReference type="InterPro" id="IPR003660">
    <property type="entry name" value="HAMP_dom"/>
</dbReference>
<protein>
    <recommendedName>
        <fullName evidence="3">histidine kinase</fullName>
        <ecNumber evidence="3">2.7.13.3</ecNumber>
    </recommendedName>
</protein>
<feature type="region of interest" description="Disordered" evidence="11">
    <location>
        <begin position="387"/>
        <end position="407"/>
    </location>
</feature>
<evidence type="ECO:0000256" key="5">
    <source>
        <dbReference type="ARBA" id="ARBA00022679"/>
    </source>
</evidence>
<evidence type="ECO:0000256" key="11">
    <source>
        <dbReference type="SAM" id="MobiDB-lite"/>
    </source>
</evidence>
<feature type="transmembrane region" description="Helical" evidence="12">
    <location>
        <begin position="86"/>
        <end position="109"/>
    </location>
</feature>
<dbReference type="GO" id="GO:0005886">
    <property type="term" value="C:plasma membrane"/>
    <property type="evidence" value="ECO:0007669"/>
    <property type="project" value="UniProtKB-SubCell"/>
</dbReference>
<evidence type="ECO:0000259" key="13">
    <source>
        <dbReference type="PROSITE" id="PS50109"/>
    </source>
</evidence>
<keyword evidence="10 12" id="KW-0472">Membrane</keyword>